<dbReference type="InterPro" id="IPR008983">
    <property type="entry name" value="Tumour_necrosis_fac-like_dom"/>
</dbReference>
<evidence type="ECO:0000256" key="4">
    <source>
        <dbReference type="SAM" id="SignalP"/>
    </source>
</evidence>
<dbReference type="Gene3D" id="2.60.120.40">
    <property type="match status" value="1"/>
</dbReference>
<dbReference type="PANTHER" id="PTHR22923:SF116">
    <property type="entry name" value="C1Q DOMAIN-CONTAINING PROTEIN"/>
    <property type="match status" value="1"/>
</dbReference>
<evidence type="ECO:0000313" key="6">
    <source>
        <dbReference type="EMBL" id="KAH3881291.1"/>
    </source>
</evidence>
<dbReference type="EMBL" id="JAIWYP010000001">
    <property type="protein sequence ID" value="KAH3881291.1"/>
    <property type="molecule type" value="Genomic_DNA"/>
</dbReference>
<evidence type="ECO:0000256" key="3">
    <source>
        <dbReference type="ARBA" id="ARBA00022729"/>
    </source>
</evidence>
<reference evidence="6" key="2">
    <citation type="submission" date="2020-11" db="EMBL/GenBank/DDBJ databases">
        <authorList>
            <person name="McCartney M.A."/>
            <person name="Auch B."/>
            <person name="Kono T."/>
            <person name="Mallez S."/>
            <person name="Becker A."/>
            <person name="Gohl D.M."/>
            <person name="Silverstein K.A.T."/>
            <person name="Koren S."/>
            <person name="Bechman K.B."/>
            <person name="Herman A."/>
            <person name="Abrahante J.E."/>
            <person name="Garbe J."/>
        </authorList>
    </citation>
    <scope>NUCLEOTIDE SEQUENCE</scope>
    <source>
        <strain evidence="6">Duluth1</strain>
        <tissue evidence="6">Whole animal</tissue>
    </source>
</reference>
<dbReference type="SUPFAM" id="SSF49842">
    <property type="entry name" value="TNF-like"/>
    <property type="match status" value="1"/>
</dbReference>
<dbReference type="Pfam" id="PF00386">
    <property type="entry name" value="C1q"/>
    <property type="match status" value="1"/>
</dbReference>
<keyword evidence="7" id="KW-1185">Reference proteome</keyword>
<name>A0A9D4MT28_DREPO</name>
<gene>
    <name evidence="6" type="ORF">DPMN_005216</name>
</gene>
<dbReference type="AlphaFoldDB" id="A0A9D4MT28"/>
<feature type="chain" id="PRO_5038383495" description="C1q domain-containing protein" evidence="4">
    <location>
        <begin position="17"/>
        <end position="201"/>
    </location>
</feature>
<feature type="signal peptide" evidence="4">
    <location>
        <begin position="1"/>
        <end position="16"/>
    </location>
</feature>
<dbReference type="Proteomes" id="UP000828390">
    <property type="component" value="Unassembled WGS sequence"/>
</dbReference>
<protein>
    <recommendedName>
        <fullName evidence="5">C1q domain-containing protein</fullName>
    </recommendedName>
</protein>
<evidence type="ECO:0000256" key="2">
    <source>
        <dbReference type="ARBA" id="ARBA00022525"/>
    </source>
</evidence>
<evidence type="ECO:0000256" key="1">
    <source>
        <dbReference type="ARBA" id="ARBA00004613"/>
    </source>
</evidence>
<dbReference type="InterPro" id="IPR050822">
    <property type="entry name" value="Cerebellin_Synaptic_Org"/>
</dbReference>
<sequence length="201" mass="21818">MLVTTVIFVCVSLTSAADSASQLRFLINEETTLRETLTTRVHALRQRMEALASTIVPCSCTTPPPPPPVFQVAYTGTLPATVSGLTTSSGFNFTSDLINVGAPFTFNDGHFQAPVSGIYGLSLTAYVSSPYWVSMQLKRNNGPVLLVKTGHYTSRQLSMGTNFVLVNMTRGDEVWPAYETGSTYLWAEGISTVSGFLLYQL</sequence>
<organism evidence="6 7">
    <name type="scientific">Dreissena polymorpha</name>
    <name type="common">Zebra mussel</name>
    <name type="synonym">Mytilus polymorpha</name>
    <dbReference type="NCBI Taxonomy" id="45954"/>
    <lineage>
        <taxon>Eukaryota</taxon>
        <taxon>Metazoa</taxon>
        <taxon>Spiralia</taxon>
        <taxon>Lophotrochozoa</taxon>
        <taxon>Mollusca</taxon>
        <taxon>Bivalvia</taxon>
        <taxon>Autobranchia</taxon>
        <taxon>Heteroconchia</taxon>
        <taxon>Euheterodonta</taxon>
        <taxon>Imparidentia</taxon>
        <taxon>Neoheterodontei</taxon>
        <taxon>Myida</taxon>
        <taxon>Dreissenoidea</taxon>
        <taxon>Dreissenidae</taxon>
        <taxon>Dreissena</taxon>
    </lineage>
</organism>
<dbReference type="PANTHER" id="PTHR22923">
    <property type="entry name" value="CEREBELLIN-RELATED"/>
    <property type="match status" value="1"/>
</dbReference>
<proteinExistence type="predicted"/>
<evidence type="ECO:0000313" key="7">
    <source>
        <dbReference type="Proteomes" id="UP000828390"/>
    </source>
</evidence>
<evidence type="ECO:0000259" key="5">
    <source>
        <dbReference type="PROSITE" id="PS50871"/>
    </source>
</evidence>
<reference evidence="6" key="1">
    <citation type="journal article" date="2019" name="bioRxiv">
        <title>The Genome of the Zebra Mussel, Dreissena polymorpha: A Resource for Invasive Species Research.</title>
        <authorList>
            <person name="McCartney M.A."/>
            <person name="Auch B."/>
            <person name="Kono T."/>
            <person name="Mallez S."/>
            <person name="Zhang Y."/>
            <person name="Obille A."/>
            <person name="Becker A."/>
            <person name="Abrahante J.E."/>
            <person name="Garbe J."/>
            <person name="Badalamenti J.P."/>
            <person name="Herman A."/>
            <person name="Mangelson H."/>
            <person name="Liachko I."/>
            <person name="Sullivan S."/>
            <person name="Sone E.D."/>
            <person name="Koren S."/>
            <person name="Silverstein K.A.T."/>
            <person name="Beckman K.B."/>
            <person name="Gohl D.M."/>
        </authorList>
    </citation>
    <scope>NUCLEOTIDE SEQUENCE</scope>
    <source>
        <strain evidence="6">Duluth1</strain>
        <tissue evidence="6">Whole animal</tissue>
    </source>
</reference>
<dbReference type="GO" id="GO:0005576">
    <property type="term" value="C:extracellular region"/>
    <property type="evidence" value="ECO:0007669"/>
    <property type="project" value="UniProtKB-SubCell"/>
</dbReference>
<comment type="caution">
    <text evidence="6">The sequence shown here is derived from an EMBL/GenBank/DDBJ whole genome shotgun (WGS) entry which is preliminary data.</text>
</comment>
<feature type="domain" description="C1q" evidence="5">
    <location>
        <begin position="67"/>
        <end position="201"/>
    </location>
</feature>
<dbReference type="SMART" id="SM00110">
    <property type="entry name" value="C1Q"/>
    <property type="match status" value="1"/>
</dbReference>
<dbReference type="OrthoDB" id="6080680at2759"/>
<keyword evidence="2" id="KW-0964">Secreted</keyword>
<keyword evidence="3 4" id="KW-0732">Signal</keyword>
<dbReference type="PROSITE" id="PS50871">
    <property type="entry name" value="C1Q"/>
    <property type="match status" value="1"/>
</dbReference>
<comment type="subcellular location">
    <subcellularLocation>
        <location evidence="1">Secreted</location>
    </subcellularLocation>
</comment>
<dbReference type="InterPro" id="IPR001073">
    <property type="entry name" value="C1q_dom"/>
</dbReference>
<accession>A0A9D4MT28</accession>